<evidence type="ECO:0000313" key="12">
    <source>
        <dbReference type="EMBL" id="ROT70850.1"/>
    </source>
</evidence>
<feature type="region of interest" description="Disordered" evidence="10">
    <location>
        <begin position="641"/>
        <end position="726"/>
    </location>
</feature>
<evidence type="ECO:0000256" key="3">
    <source>
        <dbReference type="ARBA" id="ARBA00022490"/>
    </source>
</evidence>
<dbReference type="PANTHER" id="PTHR10856">
    <property type="entry name" value="CORONIN"/>
    <property type="match status" value="1"/>
</dbReference>
<dbReference type="AlphaFoldDB" id="A0A3R7M3F6"/>
<dbReference type="GO" id="GO:0003779">
    <property type="term" value="F:actin binding"/>
    <property type="evidence" value="ECO:0007669"/>
    <property type="project" value="UniProtKB-KW"/>
</dbReference>
<dbReference type="GO" id="GO:0005737">
    <property type="term" value="C:cytoplasm"/>
    <property type="evidence" value="ECO:0007669"/>
    <property type="project" value="UniProtKB-SubCell"/>
</dbReference>
<dbReference type="Pfam" id="PF16300">
    <property type="entry name" value="WD40_4"/>
    <property type="match status" value="1"/>
</dbReference>
<evidence type="ECO:0000256" key="2">
    <source>
        <dbReference type="ARBA" id="ARBA00009482"/>
    </source>
</evidence>
<proteinExistence type="inferred from homology"/>
<organism evidence="12 13">
    <name type="scientific">Penaeus vannamei</name>
    <name type="common">Whiteleg shrimp</name>
    <name type="synonym">Litopenaeus vannamei</name>
    <dbReference type="NCBI Taxonomy" id="6689"/>
    <lineage>
        <taxon>Eukaryota</taxon>
        <taxon>Metazoa</taxon>
        <taxon>Ecdysozoa</taxon>
        <taxon>Arthropoda</taxon>
        <taxon>Crustacea</taxon>
        <taxon>Multicrustacea</taxon>
        <taxon>Malacostraca</taxon>
        <taxon>Eumalacostraca</taxon>
        <taxon>Eucarida</taxon>
        <taxon>Decapoda</taxon>
        <taxon>Dendrobranchiata</taxon>
        <taxon>Penaeoidea</taxon>
        <taxon>Penaeidae</taxon>
        <taxon>Penaeus</taxon>
    </lineage>
</organism>
<evidence type="ECO:0000256" key="1">
    <source>
        <dbReference type="ARBA" id="ARBA00004496"/>
    </source>
</evidence>
<dbReference type="InterPro" id="IPR015505">
    <property type="entry name" value="Coronin"/>
</dbReference>
<evidence type="ECO:0000256" key="9">
    <source>
        <dbReference type="RuleBase" id="RU280818"/>
    </source>
</evidence>
<feature type="compositionally biased region" description="Polar residues" evidence="10">
    <location>
        <begin position="715"/>
        <end position="726"/>
    </location>
</feature>
<evidence type="ECO:0000256" key="10">
    <source>
        <dbReference type="SAM" id="MobiDB-lite"/>
    </source>
</evidence>
<gene>
    <name evidence="12" type="ORF">C7M84_010869</name>
</gene>
<dbReference type="PROSITE" id="PS50294">
    <property type="entry name" value="WD_REPEATS_REGION"/>
    <property type="match status" value="2"/>
</dbReference>
<feature type="compositionally biased region" description="Basic and acidic residues" evidence="10">
    <location>
        <begin position="407"/>
        <end position="416"/>
    </location>
</feature>
<feature type="compositionally biased region" description="Low complexity" evidence="10">
    <location>
        <begin position="649"/>
        <end position="674"/>
    </location>
</feature>
<dbReference type="SMART" id="SM01166">
    <property type="entry name" value="DUF1899"/>
    <property type="match status" value="1"/>
</dbReference>
<dbReference type="PROSITE" id="PS50082">
    <property type="entry name" value="WD_REPEATS_2"/>
    <property type="match status" value="2"/>
</dbReference>
<evidence type="ECO:0000259" key="11">
    <source>
        <dbReference type="SMART" id="SM01166"/>
    </source>
</evidence>
<dbReference type="InterPro" id="IPR001680">
    <property type="entry name" value="WD40_rpt"/>
</dbReference>
<feature type="domain" description="DUF1899" evidence="11">
    <location>
        <begin position="4"/>
        <end position="67"/>
    </location>
</feature>
<dbReference type="OrthoDB" id="1850764at2759"/>
<evidence type="ECO:0000256" key="7">
    <source>
        <dbReference type="ARBA" id="ARBA00024838"/>
    </source>
</evidence>
<dbReference type="Pfam" id="PF08953">
    <property type="entry name" value="DUF1899"/>
    <property type="match status" value="1"/>
</dbReference>
<accession>A0A3R7M3F6</accession>
<keyword evidence="4 8" id="KW-0853">WD repeat</keyword>
<comment type="similarity">
    <text evidence="2 9">Belongs to the WD repeat coronin family.</text>
</comment>
<feature type="repeat" description="WD" evidence="8">
    <location>
        <begin position="76"/>
        <end position="118"/>
    </location>
</feature>
<dbReference type="InterPro" id="IPR015048">
    <property type="entry name" value="DUF1899"/>
</dbReference>
<keyword evidence="6" id="KW-0009">Actin-binding</keyword>
<keyword evidence="5 9" id="KW-0677">Repeat</keyword>
<feature type="repeat" description="WD" evidence="8">
    <location>
        <begin position="168"/>
        <end position="209"/>
    </location>
</feature>
<dbReference type="SMART" id="SM01167">
    <property type="entry name" value="DUF1900"/>
    <property type="match status" value="1"/>
</dbReference>
<dbReference type="InterPro" id="IPR015943">
    <property type="entry name" value="WD40/YVTN_repeat-like_dom_sf"/>
</dbReference>
<comment type="caution">
    <text evidence="12">The sequence shown here is derived from an EMBL/GenBank/DDBJ whole genome shotgun (WGS) entry which is preliminary data.</text>
</comment>
<feature type="region of interest" description="Disordered" evidence="10">
    <location>
        <begin position="386"/>
        <end position="440"/>
    </location>
</feature>
<reference evidence="12 13" key="2">
    <citation type="submission" date="2019-01" db="EMBL/GenBank/DDBJ databases">
        <title>The decoding of complex shrimp genome reveals the adaptation for benthos swimmer, frequently molting mechanism and breeding impact on genome.</title>
        <authorList>
            <person name="Sun Y."/>
            <person name="Gao Y."/>
            <person name="Yu Y."/>
        </authorList>
    </citation>
    <scope>NUCLEOTIDE SEQUENCE [LARGE SCALE GENOMIC DNA]</scope>
    <source>
        <tissue evidence="12">Muscle</tissue>
    </source>
</reference>
<evidence type="ECO:0000256" key="4">
    <source>
        <dbReference type="ARBA" id="ARBA00022574"/>
    </source>
</evidence>
<dbReference type="PANTHER" id="PTHR10856:SF20">
    <property type="entry name" value="CORONIN-7"/>
    <property type="match status" value="1"/>
</dbReference>
<dbReference type="Proteomes" id="UP000283509">
    <property type="component" value="Unassembled WGS sequence"/>
</dbReference>
<reference evidence="12 13" key="1">
    <citation type="submission" date="2018-04" db="EMBL/GenBank/DDBJ databases">
        <authorList>
            <person name="Zhang X."/>
            <person name="Yuan J."/>
            <person name="Li F."/>
            <person name="Xiang J."/>
        </authorList>
    </citation>
    <scope>NUCLEOTIDE SEQUENCE [LARGE SCALE GENOMIC DNA]</scope>
    <source>
        <tissue evidence="12">Muscle</tissue>
    </source>
</reference>
<keyword evidence="13" id="KW-1185">Reference proteome</keyword>
<dbReference type="InterPro" id="IPR036322">
    <property type="entry name" value="WD40_repeat_dom_sf"/>
</dbReference>
<evidence type="ECO:0000256" key="5">
    <source>
        <dbReference type="ARBA" id="ARBA00022737"/>
    </source>
</evidence>
<protein>
    <recommendedName>
        <fullName evidence="9">Coronin</fullName>
    </recommendedName>
</protein>
<evidence type="ECO:0000313" key="13">
    <source>
        <dbReference type="Proteomes" id="UP000283509"/>
    </source>
</evidence>
<comment type="subcellular location">
    <subcellularLocation>
        <location evidence="1">Cytoplasm</location>
    </subcellularLocation>
</comment>
<sequence>MAWRFKVSKYKNAAPILPKKEDWVNDIKVGAPQSCGNHVKASAAFIAFNVENRGGGSLGVVPLDYKGRIDSTTPLVHGHSDLITDFDFSPFDDGMLATCSTDANVKIWHIPEGGLTESLANAEYALPQFDKRVENVLFHPTTEFILTVAYFDTVKLWDIKHEKELFCFSGHEDQVQSTSWNGIGSMFVTSSKDRTVRIIDPRADKVAYEAESHKSPKDSRVVWLGNSDRILSTGYDGSRVREVRLRDLRNFSKPYKVQAFDSSTGIFMPLYDADTNMLFLAGKADVSIMYWEVADKEPFLTEGLKHNGSVQTKGACLVPKRGLDVMTGEVNRLLQLTSNAIIPITYQVPRKTYREFHADIFPETPGYVPSTSITQWLEGASVQRKTISLDPGKRPSPKYQIHRGPLSKREDPKPEPDTPVPAPRSRISNGTENKPVSEIRPTLSKPTVAVKRRLLSPSPYIRECFPFGLILPDLEHSMVFCLEGHGNCHSLGEQCLSGFNVAPFNNVIIVNGPLASIGSLRLSVCIGSLLTPFVLSLPVRCVFESEHITHANTHHTQHTNLHHTSHLPPTLTPQLHTTAYTTLSHTAAKLITPHPLTTQHTHPPHTIPLTTYTTSNPHPAHTTKKRTCTCNMYNTRDVHAHSATPLARTHTPTTTLSSPNTHTHTHTTYTHTHSPTPPTSPPHPHTHPHTHPFPHTHTFHPHTHSQPPLPHSFSAIPSSTASIQKL</sequence>
<keyword evidence="3" id="KW-0963">Cytoplasm</keyword>
<evidence type="ECO:0000256" key="6">
    <source>
        <dbReference type="ARBA" id="ARBA00023203"/>
    </source>
</evidence>
<dbReference type="SUPFAM" id="SSF50978">
    <property type="entry name" value="WD40 repeat-like"/>
    <property type="match status" value="1"/>
</dbReference>
<comment type="function">
    <text evidence="7">F-actin regulator involved in anterograde Golgi to endosome transport: upon ubiquitination via 'Lys-33'-linked ubiquitin chains by the BCR(KLHL20) E3 ubiquitin ligase complex, interacts with EPS15 and localizes to the trans-Golgi network, where it promotes actin polymerization, thereby facilitating post-Golgi trafficking. May play a role in the maintenance of the Golgi apparatus morphology.</text>
</comment>
<dbReference type="Pfam" id="PF00400">
    <property type="entry name" value="WD40"/>
    <property type="match status" value="2"/>
</dbReference>
<dbReference type="EMBL" id="QCYY01002380">
    <property type="protein sequence ID" value="ROT70850.1"/>
    <property type="molecule type" value="Genomic_DNA"/>
</dbReference>
<feature type="compositionally biased region" description="Basic residues" evidence="10">
    <location>
        <begin position="684"/>
        <end position="703"/>
    </location>
</feature>
<dbReference type="SMART" id="SM00320">
    <property type="entry name" value="WD40"/>
    <property type="match status" value="3"/>
</dbReference>
<dbReference type="Gene3D" id="2.130.10.10">
    <property type="entry name" value="YVTN repeat-like/Quinoprotein amine dehydrogenase"/>
    <property type="match status" value="1"/>
</dbReference>
<evidence type="ECO:0000256" key="8">
    <source>
        <dbReference type="PROSITE-ProRule" id="PRU00221"/>
    </source>
</evidence>
<name>A0A3R7M3F6_PENVA</name>